<reference evidence="2 3" key="2">
    <citation type="submission" date="2020-03" db="EMBL/GenBank/DDBJ databases">
        <authorList>
            <person name="Ichikawa N."/>
            <person name="Kimura A."/>
            <person name="Kitahashi Y."/>
            <person name="Uohara A."/>
        </authorList>
    </citation>
    <scope>NUCLEOTIDE SEQUENCE [LARGE SCALE GENOMIC DNA]</scope>
    <source>
        <strain evidence="2 3">NBRC 108638</strain>
    </source>
</reference>
<keyword evidence="3" id="KW-1185">Reference proteome</keyword>
<accession>A0A6V8LKC8</accession>
<feature type="region of interest" description="Disordered" evidence="1">
    <location>
        <begin position="71"/>
        <end position="99"/>
    </location>
</feature>
<proteinExistence type="predicted"/>
<protein>
    <submittedName>
        <fullName evidence="2">Uncharacterized protein</fullName>
    </submittedName>
</protein>
<dbReference type="Proteomes" id="UP000482960">
    <property type="component" value="Unassembled WGS sequence"/>
</dbReference>
<comment type="caution">
    <text evidence="2">The sequence shown here is derived from an EMBL/GenBank/DDBJ whole genome shotgun (WGS) entry which is preliminary data.</text>
</comment>
<evidence type="ECO:0000313" key="3">
    <source>
        <dbReference type="Proteomes" id="UP000482960"/>
    </source>
</evidence>
<sequence length="174" mass="17950">MASGSRYSDQPAATTAAVAPSDAAEQASSSFVYAGTSPKPYKTDFWPEYAEKAQHSAATWNASTARRSKATAAATAAPRLIGTAPAQPARVSSRCTPRAASGFPAPSSYGMNLAAALATPAGSSRLPMVVTAISEPTRPYVSGSVARLTITPCSSRVRPRATRPAMVSSRVTSR</sequence>
<feature type="compositionally biased region" description="Low complexity" evidence="1">
    <location>
        <begin position="8"/>
        <end position="24"/>
    </location>
</feature>
<evidence type="ECO:0000256" key="1">
    <source>
        <dbReference type="SAM" id="MobiDB-lite"/>
    </source>
</evidence>
<evidence type="ECO:0000313" key="2">
    <source>
        <dbReference type="EMBL" id="GFJ94626.1"/>
    </source>
</evidence>
<feature type="region of interest" description="Disordered" evidence="1">
    <location>
        <begin position="1"/>
        <end position="24"/>
    </location>
</feature>
<gene>
    <name evidence="2" type="ORF">Prum_082680</name>
</gene>
<organism evidence="2 3">
    <name type="scientific">Phytohabitans rumicis</name>
    <dbReference type="NCBI Taxonomy" id="1076125"/>
    <lineage>
        <taxon>Bacteria</taxon>
        <taxon>Bacillati</taxon>
        <taxon>Actinomycetota</taxon>
        <taxon>Actinomycetes</taxon>
        <taxon>Micromonosporales</taxon>
        <taxon>Micromonosporaceae</taxon>
    </lineage>
</organism>
<name>A0A6V8LKC8_9ACTN</name>
<dbReference type="AlphaFoldDB" id="A0A6V8LKC8"/>
<dbReference type="EMBL" id="BLPG01000001">
    <property type="protein sequence ID" value="GFJ94626.1"/>
    <property type="molecule type" value="Genomic_DNA"/>
</dbReference>
<reference evidence="2 3" key="1">
    <citation type="submission" date="2020-03" db="EMBL/GenBank/DDBJ databases">
        <title>Whole genome shotgun sequence of Phytohabitans rumicis NBRC 108638.</title>
        <authorList>
            <person name="Komaki H."/>
            <person name="Tamura T."/>
        </authorList>
    </citation>
    <scope>NUCLEOTIDE SEQUENCE [LARGE SCALE GENOMIC DNA]</scope>
    <source>
        <strain evidence="2 3">NBRC 108638</strain>
    </source>
</reference>